<keyword evidence="4" id="KW-0648">Protein biosynthesis</keyword>
<dbReference type="InterPro" id="IPR009000">
    <property type="entry name" value="Transl_B-barrel_sf"/>
</dbReference>
<keyword evidence="3" id="KW-0547">Nucleotide-binding</keyword>
<dbReference type="InterPro" id="IPR015760">
    <property type="entry name" value="TIF_IF2"/>
</dbReference>
<dbReference type="GO" id="GO:0005525">
    <property type="term" value="F:GTP binding"/>
    <property type="evidence" value="ECO:0007669"/>
    <property type="project" value="UniProtKB-KW"/>
</dbReference>
<organism evidence="8 9">
    <name type="scientific">Cafeteria roenbergensis</name>
    <name type="common">Marine flagellate</name>
    <dbReference type="NCBI Taxonomy" id="33653"/>
    <lineage>
        <taxon>Eukaryota</taxon>
        <taxon>Sar</taxon>
        <taxon>Stramenopiles</taxon>
        <taxon>Bigyra</taxon>
        <taxon>Opalozoa</taxon>
        <taxon>Bicosoecida</taxon>
        <taxon>Cafeteriaceae</taxon>
        <taxon>Cafeteria</taxon>
    </lineage>
</organism>
<keyword evidence="2" id="KW-0396">Initiation factor</keyword>
<dbReference type="PANTHER" id="PTHR43381">
    <property type="entry name" value="TRANSLATION INITIATION FACTOR IF-2-RELATED"/>
    <property type="match status" value="1"/>
</dbReference>
<comment type="caution">
    <text evidence="8">The sequence shown here is derived from an EMBL/GenBank/DDBJ whole genome shotgun (WGS) entry which is preliminary data.</text>
</comment>
<dbReference type="InterPro" id="IPR000795">
    <property type="entry name" value="T_Tr_GTP-bd_dom"/>
</dbReference>
<dbReference type="InterPro" id="IPR036925">
    <property type="entry name" value="TIF_IF2_dom3_sf"/>
</dbReference>
<dbReference type="Gene3D" id="2.40.30.10">
    <property type="entry name" value="Translation factors"/>
    <property type="match status" value="2"/>
</dbReference>
<dbReference type="FunFam" id="2.40.30.10:FF:000008">
    <property type="entry name" value="Translation initiation factor IF-2"/>
    <property type="match status" value="1"/>
</dbReference>
<keyword evidence="5" id="KW-0342">GTP-binding</keyword>
<feature type="domain" description="Tr-type G" evidence="7">
    <location>
        <begin position="264"/>
        <end position="473"/>
    </location>
</feature>
<dbReference type="AlphaFoldDB" id="A0A5A8DYU5"/>
<evidence type="ECO:0000256" key="5">
    <source>
        <dbReference type="ARBA" id="ARBA00023134"/>
    </source>
</evidence>
<evidence type="ECO:0000256" key="2">
    <source>
        <dbReference type="ARBA" id="ARBA00022540"/>
    </source>
</evidence>
<dbReference type="SUPFAM" id="SSF52540">
    <property type="entry name" value="P-loop containing nucleoside triphosphate hydrolases"/>
    <property type="match status" value="1"/>
</dbReference>
<evidence type="ECO:0000313" key="8">
    <source>
        <dbReference type="EMBL" id="KAA0170693.1"/>
    </source>
</evidence>
<dbReference type="CDD" id="cd03692">
    <property type="entry name" value="mtIF2_IVc"/>
    <property type="match status" value="1"/>
</dbReference>
<feature type="compositionally biased region" description="Low complexity" evidence="6">
    <location>
        <begin position="9"/>
        <end position="22"/>
    </location>
</feature>
<dbReference type="PRINTS" id="PR00315">
    <property type="entry name" value="ELONGATNFCT"/>
</dbReference>
<evidence type="ECO:0000256" key="3">
    <source>
        <dbReference type="ARBA" id="ARBA00022741"/>
    </source>
</evidence>
<dbReference type="FunFam" id="3.40.50.300:FF:000019">
    <property type="entry name" value="Translation initiation factor IF-2"/>
    <property type="match status" value="1"/>
</dbReference>
<feature type="region of interest" description="Disordered" evidence="6">
    <location>
        <begin position="1"/>
        <end position="67"/>
    </location>
</feature>
<dbReference type="GO" id="GO:0003924">
    <property type="term" value="F:GTPase activity"/>
    <property type="evidence" value="ECO:0007669"/>
    <property type="project" value="InterPro"/>
</dbReference>
<name>A0A5A8DYU5_CAFRO</name>
<dbReference type="GO" id="GO:0005737">
    <property type="term" value="C:cytoplasm"/>
    <property type="evidence" value="ECO:0007669"/>
    <property type="project" value="TreeGrafter"/>
</dbReference>
<dbReference type="SUPFAM" id="SSF52156">
    <property type="entry name" value="Initiation factor IF2/eIF5b, domain 3"/>
    <property type="match status" value="1"/>
</dbReference>
<dbReference type="CDD" id="cd01887">
    <property type="entry name" value="IF2_eIF5B"/>
    <property type="match status" value="1"/>
</dbReference>
<accession>A0A5A8DYU5</accession>
<dbReference type="PANTHER" id="PTHR43381:SF20">
    <property type="entry name" value="TRANSLATION INITIATION FACTOR IF-2, MITOCHONDRIAL"/>
    <property type="match status" value="1"/>
</dbReference>
<dbReference type="InterPro" id="IPR027417">
    <property type="entry name" value="P-loop_NTPase"/>
</dbReference>
<dbReference type="NCBIfam" id="TIGR00231">
    <property type="entry name" value="small_GTP"/>
    <property type="match status" value="1"/>
</dbReference>
<comment type="similarity">
    <text evidence="1">Belongs to the TRAFAC class translation factor GTPase superfamily. Classic translation factor GTPase family. IF-2 subfamily.</text>
</comment>
<evidence type="ECO:0000256" key="6">
    <source>
        <dbReference type="SAM" id="MobiDB-lite"/>
    </source>
</evidence>
<evidence type="ECO:0000256" key="1">
    <source>
        <dbReference type="ARBA" id="ARBA00007733"/>
    </source>
</evidence>
<proteinExistence type="inferred from homology"/>
<dbReference type="Gene3D" id="3.40.50.10050">
    <property type="entry name" value="Translation initiation factor IF- 2, domain 3"/>
    <property type="match status" value="1"/>
</dbReference>
<protein>
    <recommendedName>
        <fullName evidence="7">Tr-type G domain-containing protein</fullName>
    </recommendedName>
</protein>
<dbReference type="FunFam" id="3.40.50.10050:FF:000001">
    <property type="entry name" value="Translation initiation factor IF-2"/>
    <property type="match status" value="1"/>
</dbReference>
<dbReference type="SUPFAM" id="SSF50447">
    <property type="entry name" value="Translation proteins"/>
    <property type="match status" value="2"/>
</dbReference>
<dbReference type="PROSITE" id="PS51722">
    <property type="entry name" value="G_TR_2"/>
    <property type="match status" value="1"/>
</dbReference>
<gene>
    <name evidence="8" type="ORF">FNF28_01237</name>
</gene>
<dbReference type="InterPro" id="IPR005225">
    <property type="entry name" value="Small_GTP-bd"/>
</dbReference>
<dbReference type="Proteomes" id="UP000324907">
    <property type="component" value="Unassembled WGS sequence"/>
</dbReference>
<reference evidence="8 9" key="1">
    <citation type="submission" date="2019-07" db="EMBL/GenBank/DDBJ databases">
        <title>Genomes of Cafeteria roenbergensis.</title>
        <authorList>
            <person name="Fischer M.G."/>
            <person name="Hackl T."/>
            <person name="Roman M."/>
        </authorList>
    </citation>
    <scope>NUCLEOTIDE SEQUENCE [LARGE SCALE GENOMIC DNA]</scope>
    <source>
        <strain evidence="8 9">RCC970-E3</strain>
    </source>
</reference>
<feature type="compositionally biased region" description="Low complexity" evidence="6">
    <location>
        <begin position="31"/>
        <end position="67"/>
    </location>
</feature>
<dbReference type="Pfam" id="PF00009">
    <property type="entry name" value="GTP_EFTU"/>
    <property type="match status" value="1"/>
</dbReference>
<dbReference type="InterPro" id="IPR053905">
    <property type="entry name" value="EF-G-like_DII"/>
</dbReference>
<evidence type="ECO:0000313" key="9">
    <source>
        <dbReference type="Proteomes" id="UP000324907"/>
    </source>
</evidence>
<evidence type="ECO:0000256" key="4">
    <source>
        <dbReference type="ARBA" id="ARBA00022917"/>
    </source>
</evidence>
<sequence length="909" mass="96819">MAEPPPVPGVVAGLGTPPTAERMAAHRQAAERASATSSGRAAPAPGTAAAPTSASSSLPSFGSTSSAAAAGDSLSEMVPSSSYSPSSYATVGTPSPHAGMLDYVDRATISHLAQQRLVLDNALASYKPTTKAEKIIYKKTISEMNRKFKEMAKMLEQQAGTYKEEEEVRPTLEIKGRVPVATIAKVMRAALPDVLDHLEAVGEDLEQLAATARELGEDAATVDPDVAEFVVTELGGVAVRSDFQDRRPAERPSASAAEELGLPPRVPVVTVMGHVDHGKTTLLDFLRSASVAEGEAGGITQAVSAFCVQLDDPFAVDSKAKAKKGGRKAKGKKGGAGSAVDAAKTNAEGCLTFIDTPGHQLFSGMRQRGTAVTDAVVLVVAAEDGVMPQTVECVELLARVPEVPVVVALTKIDRLSEGERAEARERVAEQLANAGLITEPAGGTVPMVGLSGVTGEGVEELKEHLLLQCEVLELRADPGALGEAAVLDSKLVRGMGYVADCVVQWGTLKVGQPFVVGSVAGRIKGLIDDAGARHKEMPPGLPVRVVGMTEPPPAGELLMAVETDERAADVSVRRRRSQELSTNLSRARERAEAHEEFAARRREERRQKAQVDLLHRRAAQRRRMLVAKEEIPDDMLEQPWERRLQAQLVEEAEALARGQIVKRQSVMVERGQQREEQSDPLGRPTLPVVLRADMKGSLEALEAALMAFPQDDVAIRVVRQDVGSPSPADLDFARDTGALMLAFNVGVPNEVQRKADMEDINVVRGNVIYTVLQAVADAIGPLLPAQDMEVVRGVAEVLGTFAITTRRAKAQTAAGCRVIEGKIESNAPIRVMRQGELVFEAPSITALKRFRDDVVSVEKGAECGISLRGFADFELGDRLHSYGMDKVPAKLDISYLGAGANAPGHSERA</sequence>
<dbReference type="GO" id="GO:0003743">
    <property type="term" value="F:translation initiation factor activity"/>
    <property type="evidence" value="ECO:0007669"/>
    <property type="project" value="UniProtKB-KW"/>
</dbReference>
<evidence type="ECO:0000259" key="7">
    <source>
        <dbReference type="PROSITE" id="PS51722"/>
    </source>
</evidence>
<dbReference type="InterPro" id="IPR023115">
    <property type="entry name" value="TIF_IF2_dom3"/>
</dbReference>
<dbReference type="Gene3D" id="3.40.50.300">
    <property type="entry name" value="P-loop containing nucleotide triphosphate hydrolases"/>
    <property type="match status" value="1"/>
</dbReference>
<dbReference type="EMBL" id="VLTL01000011">
    <property type="protein sequence ID" value="KAA0170693.1"/>
    <property type="molecule type" value="Genomic_DNA"/>
</dbReference>
<dbReference type="Pfam" id="PF22042">
    <property type="entry name" value="EF-G_D2"/>
    <property type="match status" value="1"/>
</dbReference>
<dbReference type="Pfam" id="PF11987">
    <property type="entry name" value="IF-2"/>
    <property type="match status" value="1"/>
</dbReference>